<keyword evidence="2" id="KW-1133">Transmembrane helix</keyword>
<feature type="domain" description="DUF6286" evidence="3">
    <location>
        <begin position="90"/>
        <end position="197"/>
    </location>
</feature>
<evidence type="ECO:0000259" key="3">
    <source>
        <dbReference type="Pfam" id="PF19803"/>
    </source>
</evidence>
<feature type="region of interest" description="Disordered" evidence="1">
    <location>
        <begin position="1"/>
        <end position="21"/>
    </location>
</feature>
<feature type="transmembrane region" description="Helical" evidence="2">
    <location>
        <begin position="31"/>
        <end position="49"/>
    </location>
</feature>
<evidence type="ECO:0000313" key="4">
    <source>
        <dbReference type="EMBL" id="WUO49195.1"/>
    </source>
</evidence>
<proteinExistence type="predicted"/>
<dbReference type="RefSeq" id="WP_328776718.1">
    <property type="nucleotide sequence ID" value="NZ_CP108057.1"/>
</dbReference>
<gene>
    <name evidence="4" type="ORF">OHU17_27045</name>
</gene>
<keyword evidence="2" id="KW-0812">Transmembrane</keyword>
<dbReference type="Pfam" id="PF19803">
    <property type="entry name" value="DUF6286"/>
    <property type="match status" value="1"/>
</dbReference>
<dbReference type="Proteomes" id="UP001432075">
    <property type="component" value="Chromosome"/>
</dbReference>
<dbReference type="InterPro" id="IPR046253">
    <property type="entry name" value="DUF6286"/>
</dbReference>
<evidence type="ECO:0000256" key="2">
    <source>
        <dbReference type="SAM" id="Phobius"/>
    </source>
</evidence>
<reference evidence="4" key="1">
    <citation type="submission" date="2022-10" db="EMBL/GenBank/DDBJ databases">
        <title>The complete genomes of actinobacterial strains from the NBC collection.</title>
        <authorList>
            <person name="Joergensen T.S."/>
            <person name="Alvarez Arevalo M."/>
            <person name="Sterndorff E.B."/>
            <person name="Faurdal D."/>
            <person name="Vuksanovic O."/>
            <person name="Mourched A.-S."/>
            <person name="Charusanti P."/>
            <person name="Shaw S."/>
            <person name="Blin K."/>
            <person name="Weber T."/>
        </authorList>
    </citation>
    <scope>NUCLEOTIDE SEQUENCE</scope>
    <source>
        <strain evidence="4">NBC_00283</strain>
    </source>
</reference>
<evidence type="ECO:0000313" key="5">
    <source>
        <dbReference type="Proteomes" id="UP001432075"/>
    </source>
</evidence>
<organism evidence="4 5">
    <name type="scientific">Streptomyces goshikiensis</name>
    <dbReference type="NCBI Taxonomy" id="1942"/>
    <lineage>
        <taxon>Bacteria</taxon>
        <taxon>Bacillati</taxon>
        <taxon>Actinomycetota</taxon>
        <taxon>Actinomycetes</taxon>
        <taxon>Kitasatosporales</taxon>
        <taxon>Streptomycetaceae</taxon>
        <taxon>Streptomyces</taxon>
    </lineage>
</organism>
<sequence>MTAPAGSPARHRDQDAPRHAPPRRFWSVRRVPAALTALVILAVACLFLYDLAAVRAHRPGMRWRQELARQLDRHTPADTAVLIAGGVLALAGLVLLVLAIAPGLRGILMMRAPEGAGAGVRAGLGRKAAALVLRDRAMEVSGVRSARVKAGRRRVKVRATSHFRELEDVRTDLDGVLAVAVEELGLARPLPARVRVRRGKE</sequence>
<accession>A0ABZ1RQW3</accession>
<keyword evidence="5" id="KW-1185">Reference proteome</keyword>
<dbReference type="EMBL" id="CP108057">
    <property type="protein sequence ID" value="WUO49195.1"/>
    <property type="molecule type" value="Genomic_DNA"/>
</dbReference>
<name>A0ABZ1RQW3_9ACTN</name>
<feature type="transmembrane region" description="Helical" evidence="2">
    <location>
        <begin position="80"/>
        <end position="101"/>
    </location>
</feature>
<protein>
    <submittedName>
        <fullName evidence="4">DUF6286 domain-containing protein</fullName>
    </submittedName>
</protein>
<evidence type="ECO:0000256" key="1">
    <source>
        <dbReference type="SAM" id="MobiDB-lite"/>
    </source>
</evidence>
<keyword evidence="2" id="KW-0472">Membrane</keyword>